<dbReference type="EMBL" id="KK914352">
    <property type="protein sequence ID" value="KDP39414.1"/>
    <property type="molecule type" value="Genomic_DNA"/>
</dbReference>
<evidence type="ECO:0000256" key="1">
    <source>
        <dbReference type="SAM" id="MobiDB-lite"/>
    </source>
</evidence>
<dbReference type="AlphaFoldDB" id="A0A067L5M6"/>
<name>A0A067L5M6_JATCU</name>
<dbReference type="Proteomes" id="UP000027138">
    <property type="component" value="Unassembled WGS sequence"/>
</dbReference>
<keyword evidence="3" id="KW-1185">Reference proteome</keyword>
<reference evidence="2 3" key="1">
    <citation type="journal article" date="2014" name="PLoS ONE">
        <title>Global Analysis of Gene Expression Profiles in Physic Nut (Jatropha curcas L.) Seedlings Exposed to Salt Stress.</title>
        <authorList>
            <person name="Zhang L."/>
            <person name="Zhang C."/>
            <person name="Wu P."/>
            <person name="Chen Y."/>
            <person name="Li M."/>
            <person name="Jiang H."/>
            <person name="Wu G."/>
        </authorList>
    </citation>
    <scope>NUCLEOTIDE SEQUENCE [LARGE SCALE GENOMIC DNA]</scope>
    <source>
        <strain evidence="3">cv. GZQX0401</strain>
        <tissue evidence="2">Young leaves</tissue>
    </source>
</reference>
<proteinExistence type="predicted"/>
<sequence length="113" mass="12802">MGQLKEDSGASKYKKPSQASKVHEVASITPMNSLRVGNMRNDNQSRRSYTDLGMPILLVFREAVKANYIKPLEARPPPNALPRNYKSFKVNAQRLRSYYNETFEPIKTTIGLA</sequence>
<feature type="region of interest" description="Disordered" evidence="1">
    <location>
        <begin position="1"/>
        <end position="26"/>
    </location>
</feature>
<accession>A0A067L5M6</accession>
<evidence type="ECO:0000313" key="3">
    <source>
        <dbReference type="Proteomes" id="UP000027138"/>
    </source>
</evidence>
<gene>
    <name evidence="2" type="ORF">JCGZ_03696</name>
</gene>
<evidence type="ECO:0000313" key="2">
    <source>
        <dbReference type="EMBL" id="KDP39414.1"/>
    </source>
</evidence>
<protein>
    <submittedName>
        <fullName evidence="2">Uncharacterized protein</fullName>
    </submittedName>
</protein>
<organism evidence="2 3">
    <name type="scientific">Jatropha curcas</name>
    <name type="common">Barbados nut</name>
    <dbReference type="NCBI Taxonomy" id="180498"/>
    <lineage>
        <taxon>Eukaryota</taxon>
        <taxon>Viridiplantae</taxon>
        <taxon>Streptophyta</taxon>
        <taxon>Embryophyta</taxon>
        <taxon>Tracheophyta</taxon>
        <taxon>Spermatophyta</taxon>
        <taxon>Magnoliopsida</taxon>
        <taxon>eudicotyledons</taxon>
        <taxon>Gunneridae</taxon>
        <taxon>Pentapetalae</taxon>
        <taxon>rosids</taxon>
        <taxon>fabids</taxon>
        <taxon>Malpighiales</taxon>
        <taxon>Euphorbiaceae</taxon>
        <taxon>Crotonoideae</taxon>
        <taxon>Jatropheae</taxon>
        <taxon>Jatropha</taxon>
    </lineage>
</organism>